<proteinExistence type="predicted"/>
<evidence type="ECO:0000313" key="1">
    <source>
        <dbReference type="EMBL" id="OGY84712.1"/>
    </source>
</evidence>
<name>A0A1G2B6D8_9BACT</name>
<protein>
    <submittedName>
        <fullName evidence="1">Uncharacterized protein</fullName>
    </submittedName>
</protein>
<dbReference type="Proteomes" id="UP000179164">
    <property type="component" value="Unassembled WGS sequence"/>
</dbReference>
<sequence>MDAMVQEAMKCEIAFQALTEAADRKNAEMLKDARTWLELEGVDGETLNIILGYIEVQFQGLSKARQQILGYMRERRQRATA</sequence>
<accession>A0A1G2B6D8</accession>
<dbReference type="EMBL" id="MHKE01000005">
    <property type="protein sequence ID" value="OGY84712.1"/>
    <property type="molecule type" value="Genomic_DNA"/>
</dbReference>
<dbReference type="AlphaFoldDB" id="A0A1G2B6D8"/>
<reference evidence="1 2" key="1">
    <citation type="journal article" date="2016" name="Nat. Commun.">
        <title>Thousands of microbial genomes shed light on interconnected biogeochemical processes in an aquifer system.</title>
        <authorList>
            <person name="Anantharaman K."/>
            <person name="Brown C.T."/>
            <person name="Hug L.A."/>
            <person name="Sharon I."/>
            <person name="Castelle C.J."/>
            <person name="Probst A.J."/>
            <person name="Thomas B.C."/>
            <person name="Singh A."/>
            <person name="Wilkins M.J."/>
            <person name="Karaoz U."/>
            <person name="Brodie E.L."/>
            <person name="Williams K.H."/>
            <person name="Hubbard S.S."/>
            <person name="Banfield J.F."/>
        </authorList>
    </citation>
    <scope>NUCLEOTIDE SEQUENCE [LARGE SCALE GENOMIC DNA]</scope>
</reference>
<comment type="caution">
    <text evidence="1">The sequence shown here is derived from an EMBL/GenBank/DDBJ whole genome shotgun (WGS) entry which is preliminary data.</text>
</comment>
<evidence type="ECO:0000313" key="2">
    <source>
        <dbReference type="Proteomes" id="UP000179164"/>
    </source>
</evidence>
<dbReference type="STRING" id="1798543.A2898_01275"/>
<organism evidence="1 2">
    <name type="scientific">Candidatus Kerfeldbacteria bacterium RIFCSPLOWO2_01_FULL_48_11</name>
    <dbReference type="NCBI Taxonomy" id="1798543"/>
    <lineage>
        <taxon>Bacteria</taxon>
        <taxon>Candidatus Kerfeldiibacteriota</taxon>
    </lineage>
</organism>
<gene>
    <name evidence="1" type="ORF">A2898_01275</name>
</gene>